<sequence>MAGKRARKRSTTSRPKGAPPQPTVSVRIDPSDWPLRTSTYSHNYWRRDWNVLYAVSLHRPNIPDKSNRSMSTVVPKATT</sequence>
<evidence type="ECO:0000313" key="3">
    <source>
        <dbReference type="Proteomes" id="UP000639772"/>
    </source>
</evidence>
<feature type="compositionally biased region" description="Polar residues" evidence="1">
    <location>
        <begin position="68"/>
        <end position="79"/>
    </location>
</feature>
<comment type="caution">
    <text evidence="2">The sequence shown here is derived from an EMBL/GenBank/DDBJ whole genome shotgun (WGS) entry which is preliminary data.</text>
</comment>
<organism evidence="2 3">
    <name type="scientific">Vanilla planifolia</name>
    <name type="common">Vanilla</name>
    <dbReference type="NCBI Taxonomy" id="51239"/>
    <lineage>
        <taxon>Eukaryota</taxon>
        <taxon>Viridiplantae</taxon>
        <taxon>Streptophyta</taxon>
        <taxon>Embryophyta</taxon>
        <taxon>Tracheophyta</taxon>
        <taxon>Spermatophyta</taxon>
        <taxon>Magnoliopsida</taxon>
        <taxon>Liliopsida</taxon>
        <taxon>Asparagales</taxon>
        <taxon>Orchidaceae</taxon>
        <taxon>Vanilloideae</taxon>
        <taxon>Vanilleae</taxon>
        <taxon>Vanilla</taxon>
    </lineage>
</organism>
<dbReference type="EMBL" id="JADCNM010000006">
    <property type="protein sequence ID" value="KAG0478345.1"/>
    <property type="molecule type" value="Genomic_DNA"/>
</dbReference>
<reference evidence="2 3" key="1">
    <citation type="journal article" date="2020" name="Nat. Food">
        <title>A phased Vanilla planifolia genome enables genetic improvement of flavour and production.</title>
        <authorList>
            <person name="Hasing T."/>
            <person name="Tang H."/>
            <person name="Brym M."/>
            <person name="Khazi F."/>
            <person name="Huang T."/>
            <person name="Chambers A.H."/>
        </authorList>
    </citation>
    <scope>NUCLEOTIDE SEQUENCE [LARGE SCALE GENOMIC DNA]</scope>
    <source>
        <tissue evidence="2">Leaf</tissue>
    </source>
</reference>
<protein>
    <submittedName>
        <fullName evidence="2">Uncharacterized protein</fullName>
    </submittedName>
</protein>
<evidence type="ECO:0000256" key="1">
    <source>
        <dbReference type="SAM" id="MobiDB-lite"/>
    </source>
</evidence>
<dbReference type="AlphaFoldDB" id="A0A835UZN1"/>
<name>A0A835UZN1_VANPL</name>
<gene>
    <name evidence="2" type="ORF">HPP92_013064</name>
</gene>
<feature type="region of interest" description="Disordered" evidence="1">
    <location>
        <begin position="1"/>
        <end position="30"/>
    </location>
</feature>
<accession>A0A835UZN1</accession>
<evidence type="ECO:0000313" key="2">
    <source>
        <dbReference type="EMBL" id="KAG0478345.1"/>
    </source>
</evidence>
<dbReference type="Proteomes" id="UP000639772">
    <property type="component" value="Chromosome 6"/>
</dbReference>
<proteinExistence type="predicted"/>
<feature type="compositionally biased region" description="Basic residues" evidence="1">
    <location>
        <begin position="1"/>
        <end position="11"/>
    </location>
</feature>
<feature type="region of interest" description="Disordered" evidence="1">
    <location>
        <begin position="60"/>
        <end position="79"/>
    </location>
</feature>